<dbReference type="RefSeq" id="WP_213042712.1">
    <property type="nucleotide sequence ID" value="NZ_CAJNBJ010000016.1"/>
</dbReference>
<name>A0ABM8RLB5_9BACT</name>
<feature type="chain" id="PRO_5047001957" description="Transporter" evidence="1">
    <location>
        <begin position="29"/>
        <end position="333"/>
    </location>
</feature>
<keyword evidence="1" id="KW-0732">Signal</keyword>
<accession>A0ABM8RLB5</accession>
<dbReference type="EMBL" id="CAJNBJ010000016">
    <property type="protein sequence ID" value="CAE6759334.1"/>
    <property type="molecule type" value="Genomic_DNA"/>
</dbReference>
<organism evidence="2 3">
    <name type="scientific">Nitrospira defluvii</name>
    <dbReference type="NCBI Taxonomy" id="330214"/>
    <lineage>
        <taxon>Bacteria</taxon>
        <taxon>Pseudomonadati</taxon>
        <taxon>Nitrospirota</taxon>
        <taxon>Nitrospiria</taxon>
        <taxon>Nitrospirales</taxon>
        <taxon>Nitrospiraceae</taxon>
        <taxon>Nitrospira</taxon>
    </lineage>
</organism>
<evidence type="ECO:0000313" key="3">
    <source>
        <dbReference type="Proteomes" id="UP000675880"/>
    </source>
</evidence>
<evidence type="ECO:0000256" key="1">
    <source>
        <dbReference type="SAM" id="SignalP"/>
    </source>
</evidence>
<feature type="signal peptide" evidence="1">
    <location>
        <begin position="1"/>
        <end position="28"/>
    </location>
</feature>
<evidence type="ECO:0008006" key="4">
    <source>
        <dbReference type="Google" id="ProtNLM"/>
    </source>
</evidence>
<keyword evidence="3" id="KW-1185">Reference proteome</keyword>
<gene>
    <name evidence="2" type="ORF">NSPZN2_30564</name>
</gene>
<protein>
    <recommendedName>
        <fullName evidence="4">Transporter</fullName>
    </recommendedName>
</protein>
<comment type="caution">
    <text evidence="2">The sequence shown here is derived from an EMBL/GenBank/DDBJ whole genome shotgun (WGS) entry which is preliminary data.</text>
</comment>
<evidence type="ECO:0000313" key="2">
    <source>
        <dbReference type="EMBL" id="CAE6759334.1"/>
    </source>
</evidence>
<reference evidence="2 3" key="1">
    <citation type="submission" date="2021-02" db="EMBL/GenBank/DDBJ databases">
        <authorList>
            <person name="Han P."/>
        </authorList>
    </citation>
    <scope>NUCLEOTIDE SEQUENCE [LARGE SCALE GENOMIC DNA]</scope>
    <source>
        <strain evidence="2">Candidatus Nitrospira sp. ZN2</strain>
    </source>
</reference>
<proteinExistence type="predicted"/>
<sequence length="333" mass="35933">MTIRARRHHPTSVLFCLFLLLICGTEVARGEPTADGPQITPWFTGTLLSTRGTSLGKGQAVVEPYLYYTRYGGLYNDNWRLQSATTSQSLTQQTYFIYGLTDSLDIEIAPQWIGNHARGDSSGGFGDLPLNLGVQAWRSPAQSWVPDIRLWVQEIFPTGRYSQLSPATADLERTGGGAYATTFGIALQKAIPLGGEHVLRYRLNATYGIYSSVAVRGFNAYGGGFGTTGRVTPGAVSTVTVAGEYSLTRRLVLAFDIGFQTVTATHFSGDLGLDAQGRPALVGRGASNLVTIAPALEYSWNQHVGVLAGPWMSVSGRNTPEFFGIVAALYCFL</sequence>
<dbReference type="Proteomes" id="UP000675880">
    <property type="component" value="Unassembled WGS sequence"/>
</dbReference>